<feature type="region of interest" description="Disordered" evidence="1">
    <location>
        <begin position="1"/>
        <end position="26"/>
    </location>
</feature>
<keyword evidence="4" id="KW-1185">Reference proteome</keyword>
<proteinExistence type="predicted"/>
<reference evidence="3" key="1">
    <citation type="submission" date="2019-10" db="EMBL/GenBank/DDBJ databases">
        <authorList>
            <consortium name="DOE Joint Genome Institute"/>
            <person name="Kuo A."/>
            <person name="Miyauchi S."/>
            <person name="Kiss E."/>
            <person name="Drula E."/>
            <person name="Kohler A."/>
            <person name="Sanchez-Garcia M."/>
            <person name="Andreopoulos B."/>
            <person name="Barry K.W."/>
            <person name="Bonito G."/>
            <person name="Buee M."/>
            <person name="Carver A."/>
            <person name="Chen C."/>
            <person name="Cichocki N."/>
            <person name="Clum A."/>
            <person name="Culley D."/>
            <person name="Crous P.W."/>
            <person name="Fauchery L."/>
            <person name="Girlanda M."/>
            <person name="Hayes R."/>
            <person name="Keri Z."/>
            <person name="LaButti K."/>
            <person name="Lipzen A."/>
            <person name="Lombard V."/>
            <person name="Magnuson J."/>
            <person name="Maillard F."/>
            <person name="Morin E."/>
            <person name="Murat C."/>
            <person name="Nolan M."/>
            <person name="Ohm R."/>
            <person name="Pangilinan J."/>
            <person name="Pereira M."/>
            <person name="Perotto S."/>
            <person name="Peter M."/>
            <person name="Riley R."/>
            <person name="Sitrit Y."/>
            <person name="Stielow B."/>
            <person name="Szollosi G."/>
            <person name="Zifcakova L."/>
            <person name="Stursova M."/>
            <person name="Spatafora J.W."/>
            <person name="Tedersoo L."/>
            <person name="Vaario L.-M."/>
            <person name="Yamada A."/>
            <person name="Yan M."/>
            <person name="Wang P."/>
            <person name="Xu J."/>
            <person name="Bruns T."/>
            <person name="Baldrian P."/>
            <person name="Vilgalys R."/>
            <person name="Henrissat B."/>
            <person name="Grigoriev I.V."/>
            <person name="Hibbett D."/>
            <person name="Nagy L.G."/>
            <person name="Martin F.M."/>
        </authorList>
    </citation>
    <scope>NUCLEOTIDE SEQUENCE</scope>
    <source>
        <strain evidence="3">BED1</strain>
    </source>
</reference>
<organism evidence="3 4">
    <name type="scientific">Boletus edulis BED1</name>
    <dbReference type="NCBI Taxonomy" id="1328754"/>
    <lineage>
        <taxon>Eukaryota</taxon>
        <taxon>Fungi</taxon>
        <taxon>Dikarya</taxon>
        <taxon>Basidiomycota</taxon>
        <taxon>Agaricomycotina</taxon>
        <taxon>Agaricomycetes</taxon>
        <taxon>Agaricomycetidae</taxon>
        <taxon>Boletales</taxon>
        <taxon>Boletineae</taxon>
        <taxon>Boletaceae</taxon>
        <taxon>Boletoideae</taxon>
        <taxon>Boletus</taxon>
    </lineage>
</organism>
<evidence type="ECO:0008006" key="5">
    <source>
        <dbReference type="Google" id="ProtNLM"/>
    </source>
</evidence>
<feature type="transmembrane region" description="Helical" evidence="2">
    <location>
        <begin position="89"/>
        <end position="112"/>
    </location>
</feature>
<gene>
    <name evidence="3" type="ORF">L210DRAFT_719085</name>
</gene>
<feature type="transmembrane region" description="Helical" evidence="2">
    <location>
        <begin position="166"/>
        <end position="185"/>
    </location>
</feature>
<dbReference type="AlphaFoldDB" id="A0AAD4GCG7"/>
<dbReference type="Proteomes" id="UP001194468">
    <property type="component" value="Unassembled WGS sequence"/>
</dbReference>
<protein>
    <recommendedName>
        <fullName evidence="5">Transmembrane protein</fullName>
    </recommendedName>
</protein>
<dbReference type="EMBL" id="WHUW01000022">
    <property type="protein sequence ID" value="KAF8436211.1"/>
    <property type="molecule type" value="Genomic_DNA"/>
</dbReference>
<reference evidence="3" key="2">
    <citation type="journal article" date="2020" name="Nat. Commun.">
        <title>Large-scale genome sequencing of mycorrhizal fungi provides insights into the early evolution of symbiotic traits.</title>
        <authorList>
            <person name="Miyauchi S."/>
            <person name="Kiss E."/>
            <person name="Kuo A."/>
            <person name="Drula E."/>
            <person name="Kohler A."/>
            <person name="Sanchez-Garcia M."/>
            <person name="Morin E."/>
            <person name="Andreopoulos B."/>
            <person name="Barry K.W."/>
            <person name="Bonito G."/>
            <person name="Buee M."/>
            <person name="Carver A."/>
            <person name="Chen C."/>
            <person name="Cichocki N."/>
            <person name="Clum A."/>
            <person name="Culley D."/>
            <person name="Crous P.W."/>
            <person name="Fauchery L."/>
            <person name="Girlanda M."/>
            <person name="Hayes R.D."/>
            <person name="Keri Z."/>
            <person name="LaButti K."/>
            <person name="Lipzen A."/>
            <person name="Lombard V."/>
            <person name="Magnuson J."/>
            <person name="Maillard F."/>
            <person name="Murat C."/>
            <person name="Nolan M."/>
            <person name="Ohm R.A."/>
            <person name="Pangilinan J."/>
            <person name="Pereira M.F."/>
            <person name="Perotto S."/>
            <person name="Peter M."/>
            <person name="Pfister S."/>
            <person name="Riley R."/>
            <person name="Sitrit Y."/>
            <person name="Stielow J.B."/>
            <person name="Szollosi G."/>
            <person name="Zifcakova L."/>
            <person name="Stursova M."/>
            <person name="Spatafora J.W."/>
            <person name="Tedersoo L."/>
            <person name="Vaario L.M."/>
            <person name="Yamada A."/>
            <person name="Yan M."/>
            <person name="Wang P."/>
            <person name="Xu J."/>
            <person name="Bruns T."/>
            <person name="Baldrian P."/>
            <person name="Vilgalys R."/>
            <person name="Dunand C."/>
            <person name="Henrissat B."/>
            <person name="Grigoriev I.V."/>
            <person name="Hibbett D."/>
            <person name="Nagy L.G."/>
            <person name="Martin F.M."/>
        </authorList>
    </citation>
    <scope>NUCLEOTIDE SEQUENCE</scope>
    <source>
        <strain evidence="3">BED1</strain>
    </source>
</reference>
<keyword evidence="2" id="KW-0812">Transmembrane</keyword>
<feature type="transmembrane region" description="Helical" evidence="2">
    <location>
        <begin position="197"/>
        <end position="218"/>
    </location>
</feature>
<comment type="caution">
    <text evidence="3">The sequence shown here is derived from an EMBL/GenBank/DDBJ whole genome shotgun (WGS) entry which is preliminary data.</text>
</comment>
<name>A0AAD4GCG7_BOLED</name>
<accession>A0AAD4GCG7</accession>
<evidence type="ECO:0000313" key="3">
    <source>
        <dbReference type="EMBL" id="KAF8436211.1"/>
    </source>
</evidence>
<sequence length="325" mass="35473">MTEAYASSPHSGDHRPTSPYDEDIDIPSMTAQKGDLSFDTILHDGSQASLIRSDEDIPSTTIRKGDLHHETLHDGGIASLIRSDRTLRFWCYGLHAFLVVIHAGLVVMLFTHPEHRFSVSIDNTAATIALKAFLQAFYTAYTAVLVLMIQRLAISTAMAKRQKLTAIHDICGAWNGIGAAVHTLWQQTKVMSSPLTIFMILAYMSCISSLHIVSSSVIQFEAFNNTISNVVPSTLAWPFSSSNLANVDWPSVSPLTALWPLLPTAKGLDGSMLYDVPRSNLAYTGAVVNTTTISADCGLLSNSSAGMWNETVFHVNGQTWYHSLS</sequence>
<keyword evidence="2" id="KW-1133">Transmembrane helix</keyword>
<evidence type="ECO:0000313" key="4">
    <source>
        <dbReference type="Proteomes" id="UP001194468"/>
    </source>
</evidence>
<evidence type="ECO:0000256" key="2">
    <source>
        <dbReference type="SAM" id="Phobius"/>
    </source>
</evidence>
<feature type="transmembrane region" description="Helical" evidence="2">
    <location>
        <begin position="132"/>
        <end position="154"/>
    </location>
</feature>
<keyword evidence="2" id="KW-0472">Membrane</keyword>
<evidence type="ECO:0000256" key="1">
    <source>
        <dbReference type="SAM" id="MobiDB-lite"/>
    </source>
</evidence>